<dbReference type="PANTHER" id="PTHR34773">
    <property type="entry name" value="FLAGELLAR SECRETION CHAPERONE FLIS"/>
    <property type="match status" value="1"/>
</dbReference>
<evidence type="ECO:0000256" key="2">
    <source>
        <dbReference type="ARBA" id="ARBA00008787"/>
    </source>
</evidence>
<comment type="subcellular location">
    <subcellularLocation>
        <location evidence="1 6">Cytoplasm</location>
        <location evidence="1 6">Cytosol</location>
    </subcellularLocation>
</comment>
<sequence>MTTQQFHQVYKQNSVSTASPGELTLMLYNGCLKFLNKAKQAMREGNIQERNTNLQKAQRIIQELMATLNQKYEIAKQMMIMYEYMNRRLIEANIKNDISIVEEVEGFVAEFRDTWEEVIRLTRQKQFKGDQV</sequence>
<evidence type="ECO:0000256" key="3">
    <source>
        <dbReference type="ARBA" id="ARBA00022490"/>
    </source>
</evidence>
<dbReference type="PANTHER" id="PTHR34773:SF1">
    <property type="entry name" value="FLAGELLAR SECRETION CHAPERONE FLIS"/>
    <property type="match status" value="1"/>
</dbReference>
<dbReference type="Pfam" id="PF02561">
    <property type="entry name" value="FliS"/>
    <property type="match status" value="1"/>
</dbReference>
<dbReference type="GO" id="GO:0044780">
    <property type="term" value="P:bacterial-type flagellum assembly"/>
    <property type="evidence" value="ECO:0007669"/>
    <property type="project" value="InterPro"/>
</dbReference>
<evidence type="ECO:0000256" key="5">
    <source>
        <dbReference type="ARBA" id="ARBA00023186"/>
    </source>
</evidence>
<dbReference type="NCBIfam" id="TIGR00208">
    <property type="entry name" value="fliS"/>
    <property type="match status" value="1"/>
</dbReference>
<keyword evidence="4 6" id="KW-1005">Bacterial flagellum biogenesis</keyword>
<dbReference type="PIRSF" id="PIRSF039090">
    <property type="entry name" value="Flis"/>
    <property type="match status" value="1"/>
</dbReference>
<evidence type="ECO:0000256" key="4">
    <source>
        <dbReference type="ARBA" id="ARBA00022795"/>
    </source>
</evidence>
<dbReference type="GO" id="GO:0071973">
    <property type="term" value="P:bacterial-type flagellum-dependent cell motility"/>
    <property type="evidence" value="ECO:0007669"/>
    <property type="project" value="TreeGrafter"/>
</dbReference>
<proteinExistence type="inferred from homology"/>
<organism evidence="7">
    <name type="scientific">Geobacillus sp. (strain Y4.1MC1)</name>
    <dbReference type="NCBI Taxonomy" id="581103"/>
    <lineage>
        <taxon>Bacteria</taxon>
        <taxon>Bacillati</taxon>
        <taxon>Bacillota</taxon>
        <taxon>Bacilli</taxon>
        <taxon>Bacillales</taxon>
        <taxon>Anoxybacillaceae</taxon>
        <taxon>Geobacillus</taxon>
    </lineage>
</organism>
<dbReference type="InterPro" id="IPR036584">
    <property type="entry name" value="FliS_sf"/>
</dbReference>
<protein>
    <recommendedName>
        <fullName evidence="6">Flagellar secretion chaperone FliS</fullName>
    </recommendedName>
</protein>
<dbReference type="Gene3D" id="1.20.120.340">
    <property type="entry name" value="Flagellar protein FliS"/>
    <property type="match status" value="1"/>
</dbReference>
<keyword evidence="7" id="KW-0966">Cell projection</keyword>
<dbReference type="KEGG" id="gmc:GY4MC1_0363"/>
<evidence type="ECO:0000256" key="6">
    <source>
        <dbReference type="PIRNR" id="PIRNR039090"/>
    </source>
</evidence>
<reference evidence="7" key="1">
    <citation type="submission" date="2010-10" db="EMBL/GenBank/DDBJ databases">
        <title>Complete sequence of chromosome of Geobacillus sp. Y4.1MC1.</title>
        <authorList>
            <consortium name="US DOE Joint Genome Institute"/>
            <person name="Lucas S."/>
            <person name="Copeland A."/>
            <person name="Lapidus A."/>
            <person name="Cheng J.-F."/>
            <person name="Bruce D."/>
            <person name="Goodwin L."/>
            <person name="Pitluck S."/>
            <person name="Chertkov O."/>
            <person name="Zhang X."/>
            <person name="Detter J.C."/>
            <person name="Han C."/>
            <person name="Tapia R."/>
            <person name="Land M."/>
            <person name="Hauser L."/>
            <person name="Jeffries C."/>
            <person name="Kyrpides N."/>
            <person name="Ivanova N."/>
            <person name="Ovchinnikova G."/>
            <person name="Brumm P."/>
            <person name="Mead D."/>
            <person name="Woyke T."/>
        </authorList>
    </citation>
    <scope>NUCLEOTIDE SEQUENCE [LARGE SCALE GENOMIC DNA]</scope>
    <source>
        <strain evidence="7">Y4.1MC1</strain>
    </source>
</reference>
<gene>
    <name evidence="7" type="ORF">GY4MC1_0363</name>
</gene>
<dbReference type="SUPFAM" id="SSF101116">
    <property type="entry name" value="Flagellar export chaperone FliS"/>
    <property type="match status" value="1"/>
</dbReference>
<dbReference type="GO" id="GO:0005829">
    <property type="term" value="C:cytosol"/>
    <property type="evidence" value="ECO:0007669"/>
    <property type="project" value="UniProtKB-SubCell"/>
</dbReference>
<keyword evidence="7" id="KW-0282">Flagellum</keyword>
<comment type="similarity">
    <text evidence="2 6">Belongs to the FliS family.</text>
</comment>
<dbReference type="EMBL" id="CP002293">
    <property type="protein sequence ID" value="ADP73207.1"/>
    <property type="molecule type" value="Genomic_DNA"/>
</dbReference>
<evidence type="ECO:0000256" key="1">
    <source>
        <dbReference type="ARBA" id="ARBA00004514"/>
    </source>
</evidence>
<dbReference type="CDD" id="cd16098">
    <property type="entry name" value="FliS"/>
    <property type="match status" value="1"/>
</dbReference>
<keyword evidence="3 6" id="KW-0963">Cytoplasm</keyword>
<dbReference type="InterPro" id="IPR003713">
    <property type="entry name" value="FliS"/>
</dbReference>
<keyword evidence="7" id="KW-0969">Cilium</keyword>
<evidence type="ECO:0000313" key="7">
    <source>
        <dbReference type="EMBL" id="ADP73207.1"/>
    </source>
</evidence>
<dbReference type="AlphaFoldDB" id="A0A7U3YC89"/>
<name>A0A7U3YC89_GEOS0</name>
<accession>A0A7U3YC89</accession>
<keyword evidence="5" id="KW-0143">Chaperone</keyword>